<dbReference type="Pfam" id="PF24696">
    <property type="entry name" value="UGSC"/>
    <property type="match status" value="1"/>
</dbReference>
<dbReference type="Proteomes" id="UP000320776">
    <property type="component" value="Plasmid pSPTER"/>
</dbReference>
<dbReference type="RefSeq" id="WP_144353155.1">
    <property type="nucleotide sequence ID" value="NZ_CP036260.1"/>
</dbReference>
<evidence type="ECO:0000313" key="2">
    <source>
        <dbReference type="EMBL" id="QDR83477.1"/>
    </source>
</evidence>
<sequence>MNKRLDPIMDPRGRQERPVIKLAPRKGLNGLINGKILFYDNTKLDFCYYNEVFVRIKSNFNKMGATNFVDYKETVRGKDTPALEAYAAMLADEKPAAAIVALGDMGTSSATTIVAIEMEKLGIPTVYVTASPGGELVEGVAFYRAGNLCLCKLDIYQASLPKDIHVQIDTKWDYIIDSLTKNGEELRRAAHIDFKIDKTKPRDDGLLPLTDNIEIDESQLYTPGAYMEEVMDFFHKEHLGDGLPIIPPTRKRYEKMLEYCPFDPDTVLAVEVGPSGKDITVKDLAIAAVMAGCKPEYMPIIITAFKCMADPKYNLLQSVTTSYPGGNLILVSGPLAKELGISGRQGCLGPGFPANNTIGRAINLVIMDVCRAVPGVCDLDCQASPVEFSYCFAEDEDLAPWKTINEEFYDKDTTAVWVLKAEPARDIIDFLSLNGGDLIDTLTHCCTTIGSNNAYMPSSLLLVLTPDHGKMLVDFGYNKQKIKEHIHLRAVNETPMVRGRGLVPVRPEGWESKHPMPVTRSPEDVFIVVAGGRGGHSQVILPWGLHSEAIIKRVELPDGKAAQHISEFGKYSVN</sequence>
<dbReference type="InterPro" id="IPR057767">
    <property type="entry name" value="UGSC-like_dom"/>
</dbReference>
<keyword evidence="3" id="KW-1185">Reference proteome</keyword>
<evidence type="ECO:0000259" key="1">
    <source>
        <dbReference type="Pfam" id="PF24696"/>
    </source>
</evidence>
<geneLocation type="plasmid" evidence="3">
    <name>pspter</name>
</geneLocation>
<keyword evidence="2" id="KW-0614">Plasmid</keyword>
<dbReference type="EMBL" id="CP036260">
    <property type="protein sequence ID" value="QDR83477.1"/>
    <property type="molecule type" value="Genomic_DNA"/>
</dbReference>
<dbReference type="AlphaFoldDB" id="A0A517E1J9"/>
<name>A0A517E1J9_9FIRM</name>
<dbReference type="KEGG" id="sted:SPTER_49680"/>
<organism evidence="2 3">
    <name type="scientific">Sporomusa termitida</name>
    <dbReference type="NCBI Taxonomy" id="2377"/>
    <lineage>
        <taxon>Bacteria</taxon>
        <taxon>Bacillati</taxon>
        <taxon>Bacillota</taxon>
        <taxon>Negativicutes</taxon>
        <taxon>Selenomonadales</taxon>
        <taxon>Sporomusaceae</taxon>
        <taxon>Sporomusa</taxon>
    </lineage>
</organism>
<evidence type="ECO:0000313" key="3">
    <source>
        <dbReference type="Proteomes" id="UP000320776"/>
    </source>
</evidence>
<dbReference type="OrthoDB" id="5240640at2"/>
<gene>
    <name evidence="2" type="ORF">SPTER_49680</name>
</gene>
<protein>
    <recommendedName>
        <fullName evidence="1">UGSC-like domain-containing protein</fullName>
    </recommendedName>
</protein>
<accession>A0A517E1J9</accession>
<feature type="domain" description="UGSC-like" evidence="1">
    <location>
        <begin position="8"/>
        <end position="130"/>
    </location>
</feature>
<proteinExistence type="predicted"/>
<reference evidence="2 3" key="1">
    <citation type="submission" date="2019-02" db="EMBL/GenBank/DDBJ databases">
        <title>Closed genome of Sporomusa termitida DSM 4440.</title>
        <authorList>
            <person name="Poehlein A."/>
            <person name="Daniel R."/>
        </authorList>
    </citation>
    <scope>NUCLEOTIDE SEQUENCE [LARGE SCALE GENOMIC DNA]</scope>
    <source>
        <strain evidence="2 3">DSM 4440</strain>
        <plasmid evidence="3">pspter</plasmid>
    </source>
</reference>